<dbReference type="SMART" id="SM00297">
    <property type="entry name" value="BROMO"/>
    <property type="match status" value="1"/>
</dbReference>
<dbReference type="InterPro" id="IPR051831">
    <property type="entry name" value="Bromodomain_contain_prot"/>
</dbReference>
<dbReference type="PANTHER" id="PTHR22881:SF27">
    <property type="entry name" value="BROMODOMAIN CONTAINING 7_9"/>
    <property type="match status" value="1"/>
</dbReference>
<protein>
    <recommendedName>
        <fullName evidence="3">Bromo domain-containing protein</fullName>
    </recommendedName>
</protein>
<keyword evidence="1 2" id="KW-0103">Bromodomain</keyword>
<evidence type="ECO:0000256" key="2">
    <source>
        <dbReference type="PROSITE-ProRule" id="PRU00035"/>
    </source>
</evidence>
<name>A0ABQ5K5W8_9EUKA</name>
<organism evidence="4 5">
    <name type="scientific">Aduncisulcus paluster</name>
    <dbReference type="NCBI Taxonomy" id="2918883"/>
    <lineage>
        <taxon>Eukaryota</taxon>
        <taxon>Metamonada</taxon>
        <taxon>Carpediemonas-like organisms</taxon>
        <taxon>Aduncisulcus</taxon>
    </lineage>
</organism>
<evidence type="ECO:0000313" key="4">
    <source>
        <dbReference type="EMBL" id="GKT27962.1"/>
    </source>
</evidence>
<feature type="domain" description="Bromo" evidence="3">
    <location>
        <begin position="133"/>
        <end position="195"/>
    </location>
</feature>
<dbReference type="Pfam" id="PF00439">
    <property type="entry name" value="Bromodomain"/>
    <property type="match status" value="1"/>
</dbReference>
<accession>A0ABQ5K5W8</accession>
<dbReference type="Proteomes" id="UP001057375">
    <property type="component" value="Unassembled WGS sequence"/>
</dbReference>
<dbReference type="InterPro" id="IPR036427">
    <property type="entry name" value="Bromodomain-like_sf"/>
</dbReference>
<dbReference type="Gene3D" id="1.20.920.10">
    <property type="entry name" value="Bromodomain-like"/>
    <property type="match status" value="1"/>
</dbReference>
<reference evidence="4" key="1">
    <citation type="submission" date="2022-03" db="EMBL/GenBank/DDBJ databases">
        <title>Draft genome sequence of Aduncisulcus paluster, a free-living microaerophilic Fornicata.</title>
        <authorList>
            <person name="Yuyama I."/>
            <person name="Kume K."/>
            <person name="Tamura T."/>
            <person name="Inagaki Y."/>
            <person name="Hashimoto T."/>
        </authorList>
    </citation>
    <scope>NUCLEOTIDE SEQUENCE</scope>
    <source>
        <strain evidence="4">NY0171</strain>
    </source>
</reference>
<dbReference type="PANTHER" id="PTHR22881">
    <property type="entry name" value="BROMODOMAIN CONTAINING PROTEIN"/>
    <property type="match status" value="1"/>
</dbReference>
<dbReference type="EMBL" id="BQXS01000115">
    <property type="protein sequence ID" value="GKT27962.1"/>
    <property type="molecule type" value="Genomic_DNA"/>
</dbReference>
<keyword evidence="5" id="KW-1185">Reference proteome</keyword>
<evidence type="ECO:0000259" key="3">
    <source>
        <dbReference type="PROSITE" id="PS50014"/>
    </source>
</evidence>
<dbReference type="PROSITE" id="PS50014">
    <property type="entry name" value="BROMODOMAIN_2"/>
    <property type="match status" value="1"/>
</dbReference>
<evidence type="ECO:0000313" key="5">
    <source>
        <dbReference type="Proteomes" id="UP001057375"/>
    </source>
</evidence>
<comment type="caution">
    <text evidence="4">The sequence shown here is derived from an EMBL/GenBank/DDBJ whole genome shotgun (WGS) entry which is preliminary data.</text>
</comment>
<dbReference type="PRINTS" id="PR00503">
    <property type="entry name" value="BROMODOMAIN"/>
</dbReference>
<sequence length="222" mass="25256">MSNTRNRLIAAYILQELLPHRPNADQLFSVVSKSSKLKITKKQCEQYLREFTAESFATEIQRSKIISSLKEQMLKSISKQLKAQVMSPERILELGMKVDSLILQGYPIKAQVEMKNLMGYLMKGKIGHEFGVFVEPVTDVVAPGYSSIVKTPMSFQDIVRKLDADEYGFTVNFFADLMVVISNALHYNPPGTPVFQIAKKLKQVVMQKIQGMWLRLHSQADR</sequence>
<dbReference type="CDD" id="cd04369">
    <property type="entry name" value="Bromodomain"/>
    <property type="match status" value="1"/>
</dbReference>
<dbReference type="SUPFAM" id="SSF47370">
    <property type="entry name" value="Bromodomain"/>
    <property type="match status" value="1"/>
</dbReference>
<dbReference type="InterPro" id="IPR001487">
    <property type="entry name" value="Bromodomain"/>
</dbReference>
<proteinExistence type="predicted"/>
<gene>
    <name evidence="4" type="ORF">ADUPG1_000317</name>
</gene>
<evidence type="ECO:0000256" key="1">
    <source>
        <dbReference type="ARBA" id="ARBA00023117"/>
    </source>
</evidence>